<evidence type="ECO:0000313" key="2">
    <source>
        <dbReference type="EMBL" id="AAX25440.2"/>
    </source>
</evidence>
<feature type="non-terminal residue" evidence="2">
    <location>
        <position position="192"/>
    </location>
</feature>
<organism evidence="2">
    <name type="scientific">Schistosoma japonicum</name>
    <name type="common">Blood fluke</name>
    <dbReference type="NCBI Taxonomy" id="6182"/>
    <lineage>
        <taxon>Eukaryota</taxon>
        <taxon>Metazoa</taxon>
        <taxon>Spiralia</taxon>
        <taxon>Lophotrochozoa</taxon>
        <taxon>Platyhelminthes</taxon>
        <taxon>Trematoda</taxon>
        <taxon>Digenea</taxon>
        <taxon>Strigeidida</taxon>
        <taxon>Schistosomatoidea</taxon>
        <taxon>Schistosomatidae</taxon>
        <taxon>Schistosoma</taxon>
    </lineage>
</organism>
<proteinExistence type="evidence at transcript level"/>
<dbReference type="AlphaFoldDB" id="Q5C4I5"/>
<evidence type="ECO:0000256" key="1">
    <source>
        <dbReference type="SAM" id="MobiDB-lite"/>
    </source>
</evidence>
<name>Q5C4I5_SCHJA</name>
<sequence length="192" mass="22089">MVVDEFYMLLEERRRTLIDSLYSKFQDRKESERIQNSSDDPCSTLKSVLDLNEDSQMKINSIAKNRYERLIFDIELQAKGIKLPRTDDTECVNDIDKMISIHLKHQRSIAKISSNMEENRKELHRLLEVAKSQRNSNNVVSKKLKGSVLRKGRSIGSQGCTKNPRRVPPLNAKSDAVPVNHWPGSENGFFCL</sequence>
<dbReference type="EMBL" id="AY809551">
    <property type="protein sequence ID" value="AAX25440.2"/>
    <property type="molecule type" value="mRNA"/>
</dbReference>
<feature type="region of interest" description="Disordered" evidence="1">
    <location>
        <begin position="153"/>
        <end position="174"/>
    </location>
</feature>
<protein>
    <submittedName>
        <fullName evidence="2">SJCHGC04063 protein</fullName>
    </submittedName>
</protein>
<accession>Q5C4I5</accession>
<reference evidence="2" key="1">
    <citation type="journal article" date="2006" name="PLoS Pathog.">
        <title>New perspectives on host-parasite interplay by comparative transcriptomic and proteomic analyses of Schistosoma japonicum.</title>
        <authorList>
            <person name="Liu F."/>
            <person name="Lu J."/>
            <person name="Hu W."/>
            <person name="Wang S.Y."/>
            <person name="Cui S.J."/>
            <person name="Chi M."/>
            <person name="Yan Q."/>
            <person name="Wang X.R."/>
            <person name="Song H.D."/>
            <person name="Xu X.N."/>
            <person name="Wang J.J."/>
            <person name="Zhang X.L."/>
            <person name="Zhang X."/>
            <person name="Wang Z.Q."/>
            <person name="Xue C.L."/>
            <person name="Brindley P.J."/>
            <person name="McManus D.P."/>
            <person name="Yang P.Y."/>
            <person name="Feng Z."/>
            <person name="Chen Z."/>
            <person name="Han Z.G."/>
        </authorList>
    </citation>
    <scope>NUCLEOTIDE SEQUENCE</scope>
</reference>